<keyword evidence="2" id="KW-0472">Membrane</keyword>
<evidence type="ECO:0000313" key="3">
    <source>
        <dbReference type="EMBL" id="PIO23311.1"/>
    </source>
</evidence>
<dbReference type="Proteomes" id="UP000228934">
    <property type="component" value="Unassembled WGS sequence"/>
</dbReference>
<evidence type="ECO:0000313" key="4">
    <source>
        <dbReference type="Proteomes" id="UP000228934"/>
    </source>
</evidence>
<reference evidence="4" key="1">
    <citation type="journal article" date="2017" name="Nat. Commun.">
        <title>The North American bullfrog draft genome provides insight into hormonal regulation of long noncoding RNA.</title>
        <authorList>
            <person name="Hammond S.A."/>
            <person name="Warren R.L."/>
            <person name="Vandervalk B.P."/>
            <person name="Kucuk E."/>
            <person name="Khan H."/>
            <person name="Gibb E.A."/>
            <person name="Pandoh P."/>
            <person name="Kirk H."/>
            <person name="Zhao Y."/>
            <person name="Jones M."/>
            <person name="Mungall A.J."/>
            <person name="Coope R."/>
            <person name="Pleasance S."/>
            <person name="Moore R.A."/>
            <person name="Holt R.A."/>
            <person name="Round J.M."/>
            <person name="Ohora S."/>
            <person name="Walle B.V."/>
            <person name="Veldhoen N."/>
            <person name="Helbing C.C."/>
            <person name="Birol I."/>
        </authorList>
    </citation>
    <scope>NUCLEOTIDE SEQUENCE [LARGE SCALE GENOMIC DNA]</scope>
</reference>
<sequence>MLLPKEGPNSLINEEEFFDAVEAALDRQDKIEQSQSEKSRTHLSSPMPASDAFTGMGNHRYARTVSLLICFTINIYHILYC</sequence>
<gene>
    <name evidence="3" type="ORF">AB205_0222200</name>
</gene>
<keyword evidence="4" id="KW-1185">Reference proteome</keyword>
<feature type="compositionally biased region" description="Basic and acidic residues" evidence="1">
    <location>
        <begin position="28"/>
        <end position="40"/>
    </location>
</feature>
<evidence type="ECO:0000256" key="1">
    <source>
        <dbReference type="SAM" id="MobiDB-lite"/>
    </source>
</evidence>
<keyword evidence="2" id="KW-0812">Transmembrane</keyword>
<proteinExistence type="predicted"/>
<evidence type="ECO:0000256" key="2">
    <source>
        <dbReference type="SAM" id="Phobius"/>
    </source>
</evidence>
<feature type="transmembrane region" description="Helical" evidence="2">
    <location>
        <begin position="61"/>
        <end position="80"/>
    </location>
</feature>
<organism evidence="3 4">
    <name type="scientific">Aquarana catesbeiana</name>
    <name type="common">American bullfrog</name>
    <name type="synonym">Rana catesbeiana</name>
    <dbReference type="NCBI Taxonomy" id="8400"/>
    <lineage>
        <taxon>Eukaryota</taxon>
        <taxon>Metazoa</taxon>
        <taxon>Chordata</taxon>
        <taxon>Craniata</taxon>
        <taxon>Vertebrata</taxon>
        <taxon>Euteleostomi</taxon>
        <taxon>Amphibia</taxon>
        <taxon>Batrachia</taxon>
        <taxon>Anura</taxon>
        <taxon>Neobatrachia</taxon>
        <taxon>Ranoidea</taxon>
        <taxon>Ranidae</taxon>
        <taxon>Aquarana</taxon>
    </lineage>
</organism>
<protein>
    <submittedName>
        <fullName evidence="3">Uncharacterized protein</fullName>
    </submittedName>
</protein>
<feature type="region of interest" description="Disordered" evidence="1">
    <location>
        <begin position="28"/>
        <end position="49"/>
    </location>
</feature>
<accession>A0A2G9R7Q7</accession>
<dbReference type="OrthoDB" id="2344588at2759"/>
<name>A0A2G9R7Q7_AQUCT</name>
<dbReference type="AlphaFoldDB" id="A0A2G9R7Q7"/>
<keyword evidence="2" id="KW-1133">Transmembrane helix</keyword>
<dbReference type="EMBL" id="KV961713">
    <property type="protein sequence ID" value="PIO23311.1"/>
    <property type="molecule type" value="Genomic_DNA"/>
</dbReference>